<evidence type="ECO:0000313" key="1">
    <source>
        <dbReference type="EMBL" id="SHN16674.1"/>
    </source>
</evidence>
<dbReference type="OrthoDB" id="4378118at2"/>
<accession>A0A1M7PIB1</accession>
<keyword evidence="2" id="KW-1185">Reference proteome</keyword>
<organism evidence="1 2">
    <name type="scientific">Cryptosporangium aurantiacum</name>
    <dbReference type="NCBI Taxonomy" id="134849"/>
    <lineage>
        <taxon>Bacteria</taxon>
        <taxon>Bacillati</taxon>
        <taxon>Actinomycetota</taxon>
        <taxon>Actinomycetes</taxon>
        <taxon>Cryptosporangiales</taxon>
        <taxon>Cryptosporangiaceae</taxon>
        <taxon>Cryptosporangium</taxon>
    </lineage>
</organism>
<proteinExistence type="predicted"/>
<name>A0A1M7PIB1_9ACTN</name>
<evidence type="ECO:0000313" key="2">
    <source>
        <dbReference type="Proteomes" id="UP000184440"/>
    </source>
</evidence>
<protein>
    <submittedName>
        <fullName evidence="1">Uncharacterized protein</fullName>
    </submittedName>
</protein>
<dbReference type="STRING" id="134849.SAMN05443668_103377"/>
<dbReference type="RefSeq" id="WP_073256258.1">
    <property type="nucleotide sequence ID" value="NZ_FRCS01000003.1"/>
</dbReference>
<sequence>MTKPRVGQSLASLVDGTTVVVVRAPNEDLTITCGGVEMLDPKSVKAEDRLPIAPDQQEPTLIGKRYADAADTLEVLCTKPGQGRLAVNGNPLSVKAAKPLPASD</sequence>
<reference evidence="1 2" key="1">
    <citation type="submission" date="2016-11" db="EMBL/GenBank/DDBJ databases">
        <authorList>
            <person name="Jaros S."/>
            <person name="Januszkiewicz K."/>
            <person name="Wedrychowicz H."/>
        </authorList>
    </citation>
    <scope>NUCLEOTIDE SEQUENCE [LARGE SCALE GENOMIC DNA]</scope>
    <source>
        <strain evidence="1 2">DSM 46144</strain>
    </source>
</reference>
<dbReference type="EMBL" id="FRCS01000003">
    <property type="protein sequence ID" value="SHN16674.1"/>
    <property type="molecule type" value="Genomic_DNA"/>
</dbReference>
<dbReference type="Proteomes" id="UP000184440">
    <property type="component" value="Unassembled WGS sequence"/>
</dbReference>
<dbReference type="AlphaFoldDB" id="A0A1M7PIB1"/>
<gene>
    <name evidence="1" type="ORF">SAMN05443668_103377</name>
</gene>